<dbReference type="Pfam" id="PF07686">
    <property type="entry name" value="V-set"/>
    <property type="match status" value="1"/>
</dbReference>
<dbReference type="Proteomes" id="UP000001646">
    <property type="component" value="Unplaced"/>
</dbReference>
<dbReference type="GeneTree" id="ENSGT01150000287008"/>
<evidence type="ECO:0000256" key="1">
    <source>
        <dbReference type="ARBA" id="ARBA00022859"/>
    </source>
</evidence>
<reference evidence="6" key="2">
    <citation type="submission" date="2025-08" db="UniProtKB">
        <authorList>
            <consortium name="Ensembl"/>
        </authorList>
    </citation>
    <scope>IDENTIFICATION</scope>
</reference>
<dbReference type="SUPFAM" id="SSF48726">
    <property type="entry name" value="Immunoglobulin"/>
    <property type="match status" value="1"/>
</dbReference>
<organism evidence="6 7">
    <name type="scientific">Anolis carolinensis</name>
    <name type="common">Green anole</name>
    <name type="synonym">American chameleon</name>
    <dbReference type="NCBI Taxonomy" id="28377"/>
    <lineage>
        <taxon>Eukaryota</taxon>
        <taxon>Metazoa</taxon>
        <taxon>Chordata</taxon>
        <taxon>Craniata</taxon>
        <taxon>Vertebrata</taxon>
        <taxon>Euteleostomi</taxon>
        <taxon>Lepidosauria</taxon>
        <taxon>Squamata</taxon>
        <taxon>Bifurcata</taxon>
        <taxon>Unidentata</taxon>
        <taxon>Episquamata</taxon>
        <taxon>Toxicofera</taxon>
        <taxon>Iguania</taxon>
        <taxon>Dactyloidae</taxon>
        <taxon>Anolis</taxon>
    </lineage>
</organism>
<dbReference type="Bgee" id="ENSACAG00000000223">
    <property type="expression patterns" value="Expressed in dewlap and 2 other cell types or tissues"/>
</dbReference>
<accession>L7MZD5</accession>
<dbReference type="eggNOG" id="ENOG502SRAN">
    <property type="taxonomic scope" value="Eukaryota"/>
</dbReference>
<sequence>MALTFFISFLMVFPAYIVSQVTLTESGGGMKKPGETLHLTCTVSGFSVTDSSYAVCLIRQFLGKTLEWIAEIWGSGSTYYNSALRSRVSISKDTSKSQVVFQLSGLKPEDTAVYYCARHTVRKSFKDIKQKPFFL</sequence>
<evidence type="ECO:0000259" key="5">
    <source>
        <dbReference type="PROSITE" id="PS50835"/>
    </source>
</evidence>
<dbReference type="PANTHER" id="PTHR23266">
    <property type="entry name" value="IMMUNOGLOBULIN HEAVY CHAIN"/>
    <property type="match status" value="1"/>
</dbReference>
<keyword evidence="7" id="KW-1185">Reference proteome</keyword>
<dbReference type="Gene3D" id="2.60.40.10">
    <property type="entry name" value="Immunoglobulins"/>
    <property type="match status" value="1"/>
</dbReference>
<feature type="chain" id="PRO_5003982200" description="Ig-like domain-containing protein" evidence="4">
    <location>
        <begin position="20"/>
        <end position="135"/>
    </location>
</feature>
<dbReference type="InterPro" id="IPR036179">
    <property type="entry name" value="Ig-like_dom_sf"/>
</dbReference>
<dbReference type="HOGENOM" id="CLU_077975_5_0_1"/>
<evidence type="ECO:0000256" key="4">
    <source>
        <dbReference type="SAM" id="SignalP"/>
    </source>
</evidence>
<evidence type="ECO:0000256" key="3">
    <source>
        <dbReference type="ARBA" id="ARBA00043265"/>
    </source>
</evidence>
<dbReference type="InterPro" id="IPR013106">
    <property type="entry name" value="Ig_V-set"/>
</dbReference>
<dbReference type="STRING" id="28377.ENSACAP00000000211"/>
<evidence type="ECO:0000313" key="7">
    <source>
        <dbReference type="Proteomes" id="UP000001646"/>
    </source>
</evidence>
<dbReference type="PROSITE" id="PS50835">
    <property type="entry name" value="IG_LIKE"/>
    <property type="match status" value="1"/>
</dbReference>
<dbReference type="Ensembl" id="ENSACAT00000000214.4">
    <property type="protein sequence ID" value="ENSACAP00000000211.3"/>
    <property type="gene ID" value="ENSACAG00000028269.2"/>
</dbReference>
<keyword evidence="3" id="KW-1280">Immunoglobulin</keyword>
<dbReference type="SMART" id="SM00406">
    <property type="entry name" value="IGv"/>
    <property type="match status" value="1"/>
</dbReference>
<dbReference type="InterPro" id="IPR050199">
    <property type="entry name" value="IgHV"/>
</dbReference>
<dbReference type="SMART" id="SM00409">
    <property type="entry name" value="IG"/>
    <property type="match status" value="1"/>
</dbReference>
<keyword evidence="1" id="KW-0391">Immunity</keyword>
<feature type="domain" description="Ig-like" evidence="5">
    <location>
        <begin position="14"/>
        <end position="116"/>
    </location>
</feature>
<dbReference type="InterPro" id="IPR007110">
    <property type="entry name" value="Ig-like_dom"/>
</dbReference>
<dbReference type="GO" id="GO:0019814">
    <property type="term" value="C:immunoglobulin complex"/>
    <property type="evidence" value="ECO:0007669"/>
    <property type="project" value="UniProtKB-KW"/>
</dbReference>
<dbReference type="AlphaFoldDB" id="L7MZD5"/>
<dbReference type="GO" id="GO:0002250">
    <property type="term" value="P:adaptive immune response"/>
    <property type="evidence" value="ECO:0007669"/>
    <property type="project" value="UniProtKB-KW"/>
</dbReference>
<dbReference type="GO" id="GO:0005576">
    <property type="term" value="C:extracellular region"/>
    <property type="evidence" value="ECO:0007669"/>
    <property type="project" value="UniProtKB-ARBA"/>
</dbReference>
<evidence type="ECO:0000256" key="2">
    <source>
        <dbReference type="ARBA" id="ARBA00023130"/>
    </source>
</evidence>
<dbReference type="InterPro" id="IPR013783">
    <property type="entry name" value="Ig-like_fold"/>
</dbReference>
<protein>
    <recommendedName>
        <fullName evidence="5">Ig-like domain-containing protein</fullName>
    </recommendedName>
</protein>
<dbReference type="FunFam" id="2.60.40.10:FF:002396">
    <property type="entry name" value="Uncharacterized protein"/>
    <property type="match status" value="1"/>
</dbReference>
<evidence type="ECO:0000313" key="6">
    <source>
        <dbReference type="Ensembl" id="ENSACAP00000000211.3"/>
    </source>
</evidence>
<keyword evidence="4" id="KW-0732">Signal</keyword>
<keyword evidence="2" id="KW-1064">Adaptive immunity</keyword>
<name>L7MZD5_ANOCA</name>
<dbReference type="InterPro" id="IPR003599">
    <property type="entry name" value="Ig_sub"/>
</dbReference>
<proteinExistence type="predicted"/>
<reference evidence="6" key="1">
    <citation type="submission" date="2009-12" db="EMBL/GenBank/DDBJ databases">
        <title>The Genome Sequence of Anolis carolinensis (Green Anole Lizard).</title>
        <authorList>
            <consortium name="The Genome Sequencing Platform"/>
            <person name="Di Palma F."/>
            <person name="Alfoldi J."/>
            <person name="Heiman D."/>
            <person name="Young S."/>
            <person name="Grabherr M."/>
            <person name="Johnson J."/>
            <person name="Lander E.S."/>
            <person name="Lindblad-Toh K."/>
        </authorList>
    </citation>
    <scope>NUCLEOTIDE SEQUENCE [LARGE SCALE GENOMIC DNA]</scope>
    <source>
        <strain evidence="6">JBL SC #1</strain>
    </source>
</reference>
<reference evidence="6" key="3">
    <citation type="submission" date="2025-09" db="UniProtKB">
        <authorList>
            <consortium name="Ensembl"/>
        </authorList>
    </citation>
    <scope>IDENTIFICATION</scope>
</reference>
<feature type="signal peptide" evidence="4">
    <location>
        <begin position="1"/>
        <end position="19"/>
    </location>
</feature>